<keyword evidence="2" id="KW-0812">Transmembrane</keyword>
<dbReference type="Proteomes" id="UP001218188">
    <property type="component" value="Unassembled WGS sequence"/>
</dbReference>
<accession>A0AAD6XA37</accession>
<feature type="compositionally biased region" description="Low complexity" evidence="1">
    <location>
        <begin position="123"/>
        <end position="133"/>
    </location>
</feature>
<feature type="compositionally biased region" description="Low complexity" evidence="1">
    <location>
        <begin position="257"/>
        <end position="272"/>
    </location>
</feature>
<feature type="compositionally biased region" description="Basic and acidic residues" evidence="1">
    <location>
        <begin position="331"/>
        <end position="355"/>
    </location>
</feature>
<feature type="transmembrane region" description="Helical" evidence="2">
    <location>
        <begin position="20"/>
        <end position="42"/>
    </location>
</feature>
<feature type="compositionally biased region" description="Polar residues" evidence="1">
    <location>
        <begin position="135"/>
        <end position="149"/>
    </location>
</feature>
<comment type="caution">
    <text evidence="3">The sequence shown here is derived from an EMBL/GenBank/DDBJ whole genome shotgun (WGS) entry which is preliminary data.</text>
</comment>
<protein>
    <submittedName>
        <fullName evidence="3">Uncharacterized protein</fullName>
    </submittedName>
</protein>
<name>A0AAD6XA37_9AGAR</name>
<evidence type="ECO:0000313" key="3">
    <source>
        <dbReference type="EMBL" id="KAJ7037704.1"/>
    </source>
</evidence>
<evidence type="ECO:0000313" key="4">
    <source>
        <dbReference type="Proteomes" id="UP001218188"/>
    </source>
</evidence>
<gene>
    <name evidence="3" type="ORF">C8F04DRAFT_394186</name>
</gene>
<reference evidence="3" key="1">
    <citation type="submission" date="2023-03" db="EMBL/GenBank/DDBJ databases">
        <title>Massive genome expansion in bonnet fungi (Mycena s.s.) driven by repeated elements and novel gene families across ecological guilds.</title>
        <authorList>
            <consortium name="Lawrence Berkeley National Laboratory"/>
            <person name="Harder C.B."/>
            <person name="Miyauchi S."/>
            <person name="Viragh M."/>
            <person name="Kuo A."/>
            <person name="Thoen E."/>
            <person name="Andreopoulos B."/>
            <person name="Lu D."/>
            <person name="Skrede I."/>
            <person name="Drula E."/>
            <person name="Henrissat B."/>
            <person name="Morin E."/>
            <person name="Kohler A."/>
            <person name="Barry K."/>
            <person name="LaButti K."/>
            <person name="Morin E."/>
            <person name="Salamov A."/>
            <person name="Lipzen A."/>
            <person name="Mereny Z."/>
            <person name="Hegedus B."/>
            <person name="Baldrian P."/>
            <person name="Stursova M."/>
            <person name="Weitz H."/>
            <person name="Taylor A."/>
            <person name="Grigoriev I.V."/>
            <person name="Nagy L.G."/>
            <person name="Martin F."/>
            <person name="Kauserud H."/>
        </authorList>
    </citation>
    <scope>NUCLEOTIDE SEQUENCE</scope>
    <source>
        <strain evidence="3">CBHHK200</strain>
    </source>
</reference>
<feature type="region of interest" description="Disordered" evidence="1">
    <location>
        <begin position="123"/>
        <end position="220"/>
    </location>
</feature>
<feature type="compositionally biased region" description="Low complexity" evidence="1">
    <location>
        <begin position="168"/>
        <end position="181"/>
    </location>
</feature>
<organism evidence="3 4">
    <name type="scientific">Mycena alexandri</name>
    <dbReference type="NCBI Taxonomy" id="1745969"/>
    <lineage>
        <taxon>Eukaryota</taxon>
        <taxon>Fungi</taxon>
        <taxon>Dikarya</taxon>
        <taxon>Basidiomycota</taxon>
        <taxon>Agaricomycotina</taxon>
        <taxon>Agaricomycetes</taxon>
        <taxon>Agaricomycetidae</taxon>
        <taxon>Agaricales</taxon>
        <taxon>Marasmiineae</taxon>
        <taxon>Mycenaceae</taxon>
        <taxon>Mycena</taxon>
    </lineage>
</organism>
<keyword evidence="4" id="KW-1185">Reference proteome</keyword>
<feature type="compositionally biased region" description="Polar residues" evidence="1">
    <location>
        <begin position="235"/>
        <end position="251"/>
    </location>
</feature>
<feature type="compositionally biased region" description="Polar residues" evidence="1">
    <location>
        <begin position="182"/>
        <end position="206"/>
    </location>
</feature>
<keyword evidence="2" id="KW-1133">Transmembrane helix</keyword>
<feature type="region of interest" description="Disordered" evidence="1">
    <location>
        <begin position="232"/>
        <end position="366"/>
    </location>
</feature>
<keyword evidence="2" id="KW-0472">Membrane</keyword>
<evidence type="ECO:0000256" key="2">
    <source>
        <dbReference type="SAM" id="Phobius"/>
    </source>
</evidence>
<feature type="compositionally biased region" description="Low complexity" evidence="1">
    <location>
        <begin position="211"/>
        <end position="220"/>
    </location>
</feature>
<dbReference type="EMBL" id="JARJCM010000035">
    <property type="protein sequence ID" value="KAJ7037704.1"/>
    <property type="molecule type" value="Genomic_DNA"/>
</dbReference>
<evidence type="ECO:0000256" key="1">
    <source>
        <dbReference type="SAM" id="MobiDB-lite"/>
    </source>
</evidence>
<proteinExistence type="predicted"/>
<sequence length="366" mass="38635">MPNIQLASSGPSPSPKASAPVVPIIVAVVAVILLVFLMLFVLRFRRQTKKKFNGKEVQPGETVSRTHPAALMITPAEGKGTPRFVHTPGTNMRIASRRSDGAWEFADPRAPFTPAIIADASDAASSRNSSAPSVALTNRSSDLTDNSPHASYAYDRASSSELLPPPTAATTASPWGAPATPQTARSELSTHSPWRSVYSPSASTTFLPAPSTAASSRRSSVISSNDSFLELDPSGSASTNPFLSPTPSIASARSGRRPASPLATPPASARALPSPPPPSTPVARVRPTESRAARQIRLGYEDLDRNSAYEQSTSTGAGAASTEPQMTPAARAKEAESRAAREIRRGYESVDRSSEYAEPDEELPSY</sequence>
<feature type="compositionally biased region" description="Acidic residues" evidence="1">
    <location>
        <begin position="357"/>
        <end position="366"/>
    </location>
</feature>
<dbReference type="AlphaFoldDB" id="A0AAD6XA37"/>